<dbReference type="PANTHER" id="PTHR12307:SF36">
    <property type="entry name" value="GLYCOGEN-BINDING SUBUNIT 76A"/>
    <property type="match status" value="1"/>
</dbReference>
<evidence type="ECO:0000313" key="3">
    <source>
        <dbReference type="EMBL" id="RKP28793.1"/>
    </source>
</evidence>
<dbReference type="Gene3D" id="2.60.40.2440">
    <property type="entry name" value="Carbohydrate binding type-21 domain"/>
    <property type="match status" value="1"/>
</dbReference>
<dbReference type="GO" id="GO:0008157">
    <property type="term" value="F:protein phosphatase 1 binding"/>
    <property type="evidence" value="ECO:0007669"/>
    <property type="project" value="TreeGrafter"/>
</dbReference>
<dbReference type="GO" id="GO:0005979">
    <property type="term" value="P:regulation of glycogen biosynthetic process"/>
    <property type="evidence" value="ECO:0007669"/>
    <property type="project" value="TreeGrafter"/>
</dbReference>
<feature type="domain" description="CBM21" evidence="2">
    <location>
        <begin position="260"/>
        <end position="303"/>
    </location>
</feature>
<feature type="region of interest" description="Disordered" evidence="1">
    <location>
        <begin position="1"/>
        <end position="38"/>
    </location>
</feature>
<dbReference type="GO" id="GO:2001069">
    <property type="term" value="F:glycogen binding"/>
    <property type="evidence" value="ECO:0007669"/>
    <property type="project" value="TreeGrafter"/>
</dbReference>
<evidence type="ECO:0000256" key="1">
    <source>
        <dbReference type="SAM" id="MobiDB-lite"/>
    </source>
</evidence>
<keyword evidence="4" id="KW-1185">Reference proteome</keyword>
<reference evidence="4" key="1">
    <citation type="journal article" date="2018" name="Nat. Microbiol.">
        <title>Leveraging single-cell genomics to expand the fungal tree of life.</title>
        <authorList>
            <person name="Ahrendt S.R."/>
            <person name="Quandt C.A."/>
            <person name="Ciobanu D."/>
            <person name="Clum A."/>
            <person name="Salamov A."/>
            <person name="Andreopoulos B."/>
            <person name="Cheng J.F."/>
            <person name="Woyke T."/>
            <person name="Pelin A."/>
            <person name="Henrissat B."/>
            <person name="Reynolds N.K."/>
            <person name="Benny G.L."/>
            <person name="Smith M.E."/>
            <person name="James T.Y."/>
            <person name="Grigoriev I.V."/>
        </authorList>
    </citation>
    <scope>NUCLEOTIDE SEQUENCE [LARGE SCALE GENOMIC DNA]</scope>
    <source>
        <strain evidence="4">Baker2002</strain>
    </source>
</reference>
<protein>
    <recommendedName>
        <fullName evidence="2">CBM21 domain-containing protein</fullName>
    </recommendedName>
</protein>
<dbReference type="OrthoDB" id="1881at2759"/>
<dbReference type="EMBL" id="ML004583">
    <property type="protein sequence ID" value="RKP28793.1"/>
    <property type="molecule type" value="Genomic_DNA"/>
</dbReference>
<gene>
    <name evidence="3" type="ORF">METBISCDRAFT_28774</name>
</gene>
<dbReference type="Proteomes" id="UP000268321">
    <property type="component" value="Unassembled WGS sequence"/>
</dbReference>
<organism evidence="3 4">
    <name type="scientific">Metschnikowia bicuspidata</name>
    <dbReference type="NCBI Taxonomy" id="27322"/>
    <lineage>
        <taxon>Eukaryota</taxon>
        <taxon>Fungi</taxon>
        <taxon>Dikarya</taxon>
        <taxon>Ascomycota</taxon>
        <taxon>Saccharomycotina</taxon>
        <taxon>Pichiomycetes</taxon>
        <taxon>Metschnikowiaceae</taxon>
        <taxon>Metschnikowia</taxon>
    </lineage>
</organism>
<feature type="non-terminal residue" evidence="3">
    <location>
        <position position="303"/>
    </location>
</feature>
<dbReference type="Pfam" id="PF03370">
    <property type="entry name" value="CBM_21"/>
    <property type="match status" value="1"/>
</dbReference>
<dbReference type="InterPro" id="IPR038175">
    <property type="entry name" value="CBM21_dom_sf"/>
</dbReference>
<name>A0A4P9Z7W2_9ASCO</name>
<accession>A0A4P9Z7W2</accession>
<dbReference type="GO" id="GO:0000164">
    <property type="term" value="C:protein phosphatase type 1 complex"/>
    <property type="evidence" value="ECO:0007669"/>
    <property type="project" value="TreeGrafter"/>
</dbReference>
<evidence type="ECO:0000259" key="2">
    <source>
        <dbReference type="Pfam" id="PF03370"/>
    </source>
</evidence>
<dbReference type="InterPro" id="IPR050782">
    <property type="entry name" value="PP1_regulatory_subunit_3"/>
</dbReference>
<sequence>MSEHIKAPSVHRVRSADSLFAGKGTHRSGSNSSEDEMPLSMRFMHKPLRANEQFRKASDVTSDVTRRNSLRNAVGAIPETPTATLPKTLPTNGRGSVSEKIQLVRKKSGEIVKPLLKESFLSAKNRSRSLPSTPTYKQVHFGGDNDVRYFKLEDKPTAILTFNLPTLFPDDDDMSLPDLDDYSLASDSDADRGFSSLNPYMSSYFDYYDDELNLHLNTLRGSPHLLPGKYGNTAPKPEWELHLVNFPLLSYHANIVLCNMRVFLERVVLSVDTKYLLGQVAVKNFTYEKKVTVHYTLDDWATI</sequence>
<evidence type="ECO:0000313" key="4">
    <source>
        <dbReference type="Proteomes" id="UP000268321"/>
    </source>
</evidence>
<dbReference type="AlphaFoldDB" id="A0A4P9Z7W2"/>
<proteinExistence type="predicted"/>
<dbReference type="PANTHER" id="PTHR12307">
    <property type="entry name" value="PROTEIN PHOSPHATASE 1 REGULATORY SUBUNIT"/>
    <property type="match status" value="1"/>
</dbReference>
<dbReference type="InterPro" id="IPR005036">
    <property type="entry name" value="CBM21_dom"/>
</dbReference>